<name>A0A429ZQA4_9ENTE</name>
<organism evidence="2 3">
    <name type="scientific">Vagococcus bubulae</name>
    <dbReference type="NCBI Taxonomy" id="1977868"/>
    <lineage>
        <taxon>Bacteria</taxon>
        <taxon>Bacillati</taxon>
        <taxon>Bacillota</taxon>
        <taxon>Bacilli</taxon>
        <taxon>Lactobacillales</taxon>
        <taxon>Enterococcaceae</taxon>
        <taxon>Vagococcus</taxon>
    </lineage>
</organism>
<dbReference type="InterPro" id="IPR024976">
    <property type="entry name" value="DUF3885"/>
</dbReference>
<reference evidence="2 3" key="1">
    <citation type="submission" date="2017-05" db="EMBL/GenBank/DDBJ databases">
        <title>Vagococcus spp. assemblies.</title>
        <authorList>
            <person name="Gulvik C.A."/>
        </authorList>
    </citation>
    <scope>NUCLEOTIDE SEQUENCE [LARGE SCALE GENOMIC DNA]</scope>
    <source>
        <strain evidence="2 3">SS1994</strain>
    </source>
</reference>
<accession>A0A429ZQA4</accession>
<evidence type="ECO:0000313" key="2">
    <source>
        <dbReference type="EMBL" id="RST95894.1"/>
    </source>
</evidence>
<evidence type="ECO:0000313" key="3">
    <source>
        <dbReference type="Proteomes" id="UP000288490"/>
    </source>
</evidence>
<evidence type="ECO:0000259" key="1">
    <source>
        <dbReference type="Pfam" id="PF13021"/>
    </source>
</evidence>
<dbReference type="OrthoDB" id="72213at2"/>
<proteinExistence type="predicted"/>
<gene>
    <name evidence="2" type="ORF">CBF36_01625</name>
</gene>
<comment type="caution">
    <text evidence="2">The sequence shown here is derived from an EMBL/GenBank/DDBJ whole genome shotgun (WGS) entry which is preliminary data.</text>
</comment>
<keyword evidence="3" id="KW-1185">Reference proteome</keyword>
<protein>
    <recommendedName>
        <fullName evidence="1">DUF3885 domain-containing protein</fullName>
    </recommendedName>
</protein>
<dbReference type="EMBL" id="NGJT01000002">
    <property type="protein sequence ID" value="RST95894.1"/>
    <property type="molecule type" value="Genomic_DNA"/>
</dbReference>
<dbReference type="AlphaFoldDB" id="A0A429ZQA4"/>
<dbReference type="Pfam" id="PF13021">
    <property type="entry name" value="DUF3885"/>
    <property type="match status" value="1"/>
</dbReference>
<dbReference type="RefSeq" id="WP_125956037.1">
    <property type="nucleotide sequence ID" value="NZ_JAQEJV010000002.1"/>
</dbReference>
<feature type="domain" description="DUF3885" evidence="1">
    <location>
        <begin position="31"/>
        <end position="178"/>
    </location>
</feature>
<sequence>MKGFLQTDSLETLFSYQEAVDLHPNMYQFLEDSSYNEEMFFLTYTTLKSILTDLFFKDDKVILLINKYPLHYKNKTDKILYKLVKNMGEITLSEQTFDYLNDDIDTYHRLQIETTCSNIKWKQLILCVINQDFPDRRPQFNRKNSLRAPEIYLVSPTSETMIYVYDDRGYIIYSDDKNKKIN</sequence>
<dbReference type="Proteomes" id="UP000288490">
    <property type="component" value="Unassembled WGS sequence"/>
</dbReference>